<feature type="repeat" description="TPR" evidence="6">
    <location>
        <begin position="114"/>
        <end position="147"/>
    </location>
</feature>
<protein>
    <submittedName>
        <fullName evidence="7">Uncharacterized protein</fullName>
    </submittedName>
</protein>
<keyword evidence="2" id="KW-0677">Repeat</keyword>
<gene>
    <name evidence="7" type="ORF">COY12_01110</name>
</gene>
<dbReference type="Proteomes" id="UP000229506">
    <property type="component" value="Unassembled WGS sequence"/>
</dbReference>
<evidence type="ECO:0000313" key="8">
    <source>
        <dbReference type="Proteomes" id="UP000229506"/>
    </source>
</evidence>
<dbReference type="PROSITE" id="PS50005">
    <property type="entry name" value="TPR"/>
    <property type="match status" value="2"/>
</dbReference>
<evidence type="ECO:0000256" key="1">
    <source>
        <dbReference type="ARBA" id="ARBA00022618"/>
    </source>
</evidence>
<keyword evidence="3" id="KW-0498">Mitosis</keyword>
<keyword evidence="4" id="KW-0833">Ubl conjugation pathway</keyword>
<evidence type="ECO:0000256" key="6">
    <source>
        <dbReference type="PROSITE-ProRule" id="PRU00339"/>
    </source>
</evidence>
<comment type="caution">
    <text evidence="7">The sequence shown here is derived from an EMBL/GenBank/DDBJ whole genome shotgun (WGS) entry which is preliminary data.</text>
</comment>
<dbReference type="Pfam" id="PF13181">
    <property type="entry name" value="TPR_8"/>
    <property type="match status" value="1"/>
</dbReference>
<dbReference type="InterPro" id="IPR011990">
    <property type="entry name" value="TPR-like_helical_dom_sf"/>
</dbReference>
<evidence type="ECO:0000313" key="7">
    <source>
        <dbReference type="EMBL" id="PIZ67827.1"/>
    </source>
</evidence>
<evidence type="ECO:0000256" key="2">
    <source>
        <dbReference type="ARBA" id="ARBA00022737"/>
    </source>
</evidence>
<sequence>MGKKSTMIKVNVKKLIKQADKCLELTQWEEAEKILRQVLKVDQKNPEIYYLLGEALCKQERFIESIDTLSKADKLLPNNPRVLHLFGWTHFMNGNSNVGRKLMEKAHYIFPEDIQILCDLAVLENKEENYNQALIYINEALKIDPMNEMAKEVLQVTLYLKESNSKQRNKSN</sequence>
<proteinExistence type="predicted"/>
<accession>A0A2M7U9B5</accession>
<keyword evidence="1" id="KW-0132">Cell division</keyword>
<name>A0A2M7U9B5_9BACT</name>
<dbReference type="GO" id="GO:0051301">
    <property type="term" value="P:cell division"/>
    <property type="evidence" value="ECO:0007669"/>
    <property type="project" value="UniProtKB-KW"/>
</dbReference>
<organism evidence="7 8">
    <name type="scientific">Candidatus Roizmanbacteria bacterium CG_4_10_14_0_2_um_filter_33_96</name>
    <dbReference type="NCBI Taxonomy" id="1974821"/>
    <lineage>
        <taxon>Bacteria</taxon>
        <taxon>Candidatus Roizmaniibacteriota</taxon>
    </lineage>
</organism>
<dbReference type="GO" id="GO:0016567">
    <property type="term" value="P:protein ubiquitination"/>
    <property type="evidence" value="ECO:0007669"/>
    <property type="project" value="TreeGrafter"/>
</dbReference>
<evidence type="ECO:0000256" key="3">
    <source>
        <dbReference type="ARBA" id="ARBA00022776"/>
    </source>
</evidence>
<dbReference type="SMART" id="SM00028">
    <property type="entry name" value="TPR"/>
    <property type="match status" value="3"/>
</dbReference>
<feature type="repeat" description="TPR" evidence="6">
    <location>
        <begin position="46"/>
        <end position="79"/>
    </location>
</feature>
<keyword evidence="5" id="KW-0131">Cell cycle</keyword>
<dbReference type="PANTHER" id="PTHR12558:SF9">
    <property type="entry name" value="CELL DIVISION CYCLE PROTEIN 16 HOMOLOG"/>
    <property type="match status" value="1"/>
</dbReference>
<evidence type="ECO:0000256" key="5">
    <source>
        <dbReference type="ARBA" id="ARBA00023306"/>
    </source>
</evidence>
<dbReference type="PANTHER" id="PTHR12558">
    <property type="entry name" value="CELL DIVISION CYCLE 16,23,27"/>
    <property type="match status" value="1"/>
</dbReference>
<dbReference type="GO" id="GO:0031145">
    <property type="term" value="P:anaphase-promoting complex-dependent catabolic process"/>
    <property type="evidence" value="ECO:0007669"/>
    <property type="project" value="TreeGrafter"/>
</dbReference>
<dbReference type="GO" id="GO:0005737">
    <property type="term" value="C:cytoplasm"/>
    <property type="evidence" value="ECO:0007669"/>
    <property type="project" value="TreeGrafter"/>
</dbReference>
<keyword evidence="6" id="KW-0802">TPR repeat</keyword>
<dbReference type="InterPro" id="IPR019734">
    <property type="entry name" value="TPR_rpt"/>
</dbReference>
<evidence type="ECO:0000256" key="4">
    <source>
        <dbReference type="ARBA" id="ARBA00022786"/>
    </source>
</evidence>
<dbReference type="AlphaFoldDB" id="A0A2M7U9B5"/>
<dbReference type="Gene3D" id="1.25.40.10">
    <property type="entry name" value="Tetratricopeptide repeat domain"/>
    <property type="match status" value="1"/>
</dbReference>
<reference evidence="8" key="1">
    <citation type="submission" date="2017-09" db="EMBL/GenBank/DDBJ databases">
        <title>Depth-based differentiation of microbial function through sediment-hosted aquifers and enrichment of novel symbionts in the deep terrestrial subsurface.</title>
        <authorList>
            <person name="Probst A.J."/>
            <person name="Ladd B."/>
            <person name="Jarett J.K."/>
            <person name="Geller-Mcgrath D.E."/>
            <person name="Sieber C.M.K."/>
            <person name="Emerson J.B."/>
            <person name="Anantharaman K."/>
            <person name="Thomas B.C."/>
            <person name="Malmstrom R."/>
            <person name="Stieglmeier M."/>
            <person name="Klingl A."/>
            <person name="Woyke T."/>
            <person name="Ryan C.M."/>
            <person name="Banfield J.F."/>
        </authorList>
    </citation>
    <scope>NUCLEOTIDE SEQUENCE [LARGE SCALE GENOMIC DNA]</scope>
</reference>
<dbReference type="SUPFAM" id="SSF48452">
    <property type="entry name" value="TPR-like"/>
    <property type="match status" value="1"/>
</dbReference>
<dbReference type="Pfam" id="PF14559">
    <property type="entry name" value="TPR_19"/>
    <property type="match status" value="1"/>
</dbReference>
<dbReference type="EMBL" id="PFOF01000035">
    <property type="protein sequence ID" value="PIZ67827.1"/>
    <property type="molecule type" value="Genomic_DNA"/>
</dbReference>